<accession>A0A9E5JVD2</accession>
<dbReference type="GO" id="GO:0016787">
    <property type="term" value="F:hydrolase activity"/>
    <property type="evidence" value="ECO:0007669"/>
    <property type="project" value="InterPro"/>
</dbReference>
<reference evidence="3" key="1">
    <citation type="submission" date="2020-03" db="EMBL/GenBank/DDBJ databases">
        <authorList>
            <person name="Guo F."/>
        </authorList>
    </citation>
    <scope>NUCLEOTIDE SEQUENCE</scope>
    <source>
        <strain evidence="3">JCM 30134</strain>
    </source>
</reference>
<dbReference type="GO" id="GO:0005737">
    <property type="term" value="C:cytoplasm"/>
    <property type="evidence" value="ECO:0007669"/>
    <property type="project" value="TreeGrafter"/>
</dbReference>
<gene>
    <name evidence="3" type="ORF">G8770_10435</name>
</gene>
<name>A0A9E5JVD2_9GAMM</name>
<dbReference type="PANTHER" id="PTHR21240:SF28">
    <property type="entry name" value="ISO-OROTATE DECARBOXYLASE (EUROFUNG)"/>
    <property type="match status" value="1"/>
</dbReference>
<evidence type="ECO:0000313" key="4">
    <source>
        <dbReference type="Proteomes" id="UP000787472"/>
    </source>
</evidence>
<feature type="domain" description="Amidohydrolase-related" evidence="2">
    <location>
        <begin position="127"/>
        <end position="374"/>
    </location>
</feature>
<keyword evidence="1" id="KW-0456">Lyase</keyword>
<dbReference type="Pfam" id="PF04909">
    <property type="entry name" value="Amidohydro_2"/>
    <property type="match status" value="1"/>
</dbReference>
<dbReference type="SUPFAM" id="SSF51556">
    <property type="entry name" value="Metallo-dependent hydrolases"/>
    <property type="match status" value="1"/>
</dbReference>
<dbReference type="EMBL" id="JAAONZ010000006">
    <property type="protein sequence ID" value="NHO65959.1"/>
    <property type="molecule type" value="Genomic_DNA"/>
</dbReference>
<proteinExistence type="predicted"/>
<evidence type="ECO:0000313" key="3">
    <source>
        <dbReference type="EMBL" id="NHO65959.1"/>
    </source>
</evidence>
<dbReference type="GO" id="GO:0019748">
    <property type="term" value="P:secondary metabolic process"/>
    <property type="evidence" value="ECO:0007669"/>
    <property type="project" value="TreeGrafter"/>
</dbReference>
<dbReference type="AlphaFoldDB" id="A0A9E5JVD2"/>
<dbReference type="InterPro" id="IPR032466">
    <property type="entry name" value="Metal_Hydrolase"/>
</dbReference>
<dbReference type="RefSeq" id="WP_167185875.1">
    <property type="nucleotide sequence ID" value="NZ_JAAONZ010000006.1"/>
</dbReference>
<comment type="caution">
    <text evidence="3">The sequence shown here is derived from an EMBL/GenBank/DDBJ whole genome shotgun (WGS) entry which is preliminary data.</text>
</comment>
<sequence length="442" mass="49739">MNMNDMVLISVDDHITEPPDMFEKHLSKDDLKTAPQFGVDEKGKCFWTYQGMYMPSVGLNAVVGRPLEEYGMEPNSLEEMREGIYNVHKRIDDMNVNGIAASLNFGTVVGFDGGRFHRAPDKDLSLIHLRAYNDWHIDEWCGAYPGRFIPCAILPTWDMKATVAEIKRIAAKGCTAVSLNENPTAQGLPSVHNAYWEPMWKAISEHNITMCLHIGAGNPVPHASPETPIEAWITTMPMSSAVGAADWLNLSALERYPNLKIALSECGLGWIPYFMERADFSHSRHKAWTNSSFQGKKPSDIFKKHFMVCFIDDAFGLDNLKYVNEDLVAYETDYPHSDTLWPECPEHLWKTMNHLTDTQIDKITHLNAMNWFNFDMFSHIKREDLTVGALRAQAAADGVDTTPQSYGGEKPLAEGEAPRRIVSGDLMTMFEHHAKEGAKKSA</sequence>
<dbReference type="Gene3D" id="3.20.20.140">
    <property type="entry name" value="Metal-dependent hydrolases"/>
    <property type="match status" value="1"/>
</dbReference>
<organism evidence="3 4">
    <name type="scientific">Pseudomaricurvus hydrocarbonicus</name>
    <dbReference type="NCBI Taxonomy" id="1470433"/>
    <lineage>
        <taxon>Bacteria</taxon>
        <taxon>Pseudomonadati</taxon>
        <taxon>Pseudomonadota</taxon>
        <taxon>Gammaproteobacteria</taxon>
        <taxon>Cellvibrionales</taxon>
        <taxon>Cellvibrionaceae</taxon>
        <taxon>Pseudomaricurvus</taxon>
    </lineage>
</organism>
<dbReference type="GO" id="GO:0016831">
    <property type="term" value="F:carboxy-lyase activity"/>
    <property type="evidence" value="ECO:0007669"/>
    <property type="project" value="InterPro"/>
</dbReference>
<evidence type="ECO:0000259" key="2">
    <source>
        <dbReference type="Pfam" id="PF04909"/>
    </source>
</evidence>
<protein>
    <submittedName>
        <fullName evidence="3">Amidohydrolase</fullName>
    </submittedName>
</protein>
<evidence type="ECO:0000256" key="1">
    <source>
        <dbReference type="ARBA" id="ARBA00023239"/>
    </source>
</evidence>
<dbReference type="InterPro" id="IPR006680">
    <property type="entry name" value="Amidohydro-rel"/>
</dbReference>
<keyword evidence="4" id="KW-1185">Reference proteome</keyword>
<dbReference type="InterPro" id="IPR032465">
    <property type="entry name" value="ACMSD"/>
</dbReference>
<dbReference type="Proteomes" id="UP000787472">
    <property type="component" value="Unassembled WGS sequence"/>
</dbReference>
<dbReference type="PANTHER" id="PTHR21240">
    <property type="entry name" value="2-AMINO-3-CARBOXYLMUCONATE-6-SEMIALDEHYDE DECARBOXYLASE"/>
    <property type="match status" value="1"/>
</dbReference>